<sequence>MGSSTLSWPYLAFWGAHWCSPVLSSIHTLYAFNFHNVSELYTLQLDDDLMEVNMVDSALADGLMVWSDFD</sequence>
<accession>A0ABR3W6H7</accession>
<dbReference type="EMBL" id="JAWRVE010000140">
    <property type="protein sequence ID" value="KAL1854401.1"/>
    <property type="molecule type" value="Genomic_DNA"/>
</dbReference>
<protein>
    <submittedName>
        <fullName evidence="1">Uncharacterized protein</fullName>
    </submittedName>
</protein>
<dbReference type="Proteomes" id="UP001583177">
    <property type="component" value="Unassembled WGS sequence"/>
</dbReference>
<keyword evidence="2" id="KW-1185">Reference proteome</keyword>
<evidence type="ECO:0000313" key="2">
    <source>
        <dbReference type="Proteomes" id="UP001583177"/>
    </source>
</evidence>
<organism evidence="1 2">
    <name type="scientific">Diaporthe australafricana</name>
    <dbReference type="NCBI Taxonomy" id="127596"/>
    <lineage>
        <taxon>Eukaryota</taxon>
        <taxon>Fungi</taxon>
        <taxon>Dikarya</taxon>
        <taxon>Ascomycota</taxon>
        <taxon>Pezizomycotina</taxon>
        <taxon>Sordariomycetes</taxon>
        <taxon>Sordariomycetidae</taxon>
        <taxon>Diaporthales</taxon>
        <taxon>Diaporthaceae</taxon>
        <taxon>Diaporthe</taxon>
    </lineage>
</organism>
<proteinExistence type="predicted"/>
<comment type="caution">
    <text evidence="1">The sequence shown here is derived from an EMBL/GenBank/DDBJ whole genome shotgun (WGS) entry which is preliminary data.</text>
</comment>
<reference evidence="1 2" key="1">
    <citation type="journal article" date="2024" name="IMA Fungus">
        <title>IMA Genome - F19 : A genome assembly and annotation guide to empower mycologists, including annotated draft genome sequences of Ceratocystis pirilliformis, Diaporthe australafricana, Fusarium ophioides, Paecilomyces lecythidis, and Sporothrix stenoceras.</title>
        <authorList>
            <person name="Aylward J."/>
            <person name="Wilson A.M."/>
            <person name="Visagie C.M."/>
            <person name="Spraker J."/>
            <person name="Barnes I."/>
            <person name="Buitendag C."/>
            <person name="Ceriani C."/>
            <person name="Del Mar Angel L."/>
            <person name="du Plessis D."/>
            <person name="Fuchs T."/>
            <person name="Gasser K."/>
            <person name="Kramer D."/>
            <person name="Li W."/>
            <person name="Munsamy K."/>
            <person name="Piso A."/>
            <person name="Price J.L."/>
            <person name="Sonnekus B."/>
            <person name="Thomas C."/>
            <person name="van der Nest A."/>
            <person name="van Dijk A."/>
            <person name="van Heerden A."/>
            <person name="van Vuuren N."/>
            <person name="Yilmaz N."/>
            <person name="Duong T.A."/>
            <person name="van der Merwe N.A."/>
            <person name="Wingfield M.J."/>
            <person name="Wingfield B.D."/>
        </authorList>
    </citation>
    <scope>NUCLEOTIDE SEQUENCE [LARGE SCALE GENOMIC DNA]</scope>
    <source>
        <strain evidence="1 2">CMW 18300</strain>
    </source>
</reference>
<gene>
    <name evidence="1" type="ORF">Daus18300_011500</name>
</gene>
<feature type="non-terminal residue" evidence="1">
    <location>
        <position position="70"/>
    </location>
</feature>
<evidence type="ECO:0000313" key="1">
    <source>
        <dbReference type="EMBL" id="KAL1854401.1"/>
    </source>
</evidence>
<name>A0ABR3W6H7_9PEZI</name>